<dbReference type="PANTHER" id="PTHR23235:SF120">
    <property type="entry name" value="KRUPPEL-LIKE FACTOR 15"/>
    <property type="match status" value="1"/>
</dbReference>
<evidence type="ECO:0000256" key="4">
    <source>
        <dbReference type="PROSITE-ProRule" id="PRU00042"/>
    </source>
</evidence>
<gene>
    <name evidence="7" type="ORF">C7M84_007909</name>
</gene>
<feature type="region of interest" description="Disordered" evidence="5">
    <location>
        <begin position="1"/>
        <end position="141"/>
    </location>
</feature>
<dbReference type="Proteomes" id="UP000283509">
    <property type="component" value="Unassembled WGS sequence"/>
</dbReference>
<keyword evidence="8" id="KW-1185">Reference proteome</keyword>
<dbReference type="PANTHER" id="PTHR23235">
    <property type="entry name" value="KRUEPPEL-LIKE TRANSCRIPTION FACTOR"/>
    <property type="match status" value="1"/>
</dbReference>
<dbReference type="FunFam" id="3.30.160.60:FF:000159">
    <property type="entry name" value="Mds1 and evi1 complex locus protein"/>
    <property type="match status" value="1"/>
</dbReference>
<proteinExistence type="predicted"/>
<name>A0A3R7N020_PENVA</name>
<accession>A0A3R7N020</accession>
<dbReference type="FunFam" id="3.30.160.60:FF:000112">
    <property type="entry name" value="Mds1 and evi1 complex locus protein"/>
    <property type="match status" value="1"/>
</dbReference>
<dbReference type="InterPro" id="IPR013087">
    <property type="entry name" value="Znf_C2H2_type"/>
</dbReference>
<dbReference type="SUPFAM" id="SSF57667">
    <property type="entry name" value="beta-beta-alpha zinc fingers"/>
    <property type="match status" value="2"/>
</dbReference>
<feature type="domain" description="C2H2-type" evidence="6">
    <location>
        <begin position="346"/>
        <end position="373"/>
    </location>
</feature>
<dbReference type="Pfam" id="PF00096">
    <property type="entry name" value="zf-C2H2"/>
    <property type="match status" value="3"/>
</dbReference>
<evidence type="ECO:0000313" key="7">
    <source>
        <dbReference type="EMBL" id="ROT73646.1"/>
    </source>
</evidence>
<sequence length="494" mass="54148">MPTGYGSRPSLPSPRYLGVPPGNHLAAALTQPSPPGLPRSRSPRPSPVQYEAVQPPARAMPPAFRPVGIHGALSSPKQASVCPEARGSYPAPELPESHPVQWPSDAPLPGSDMPFDLSTHNREPRMSPASRPLDLSESEQPLDLRVKKRHQEEDENMNIVVRRTPPTPPRRPVSPKYVSAGHGFRSPHPHEAPPAPVESEHKTSSLPLVHVTSPVSTRTPPVVYPQPVHQPVHHTVHHTVHQSVHQTVHQPVPVYTECRPLPPASSVRPPYPMMGLPHNAYHLGPPAGSPQMVAGYRGPPPGPQGHPALYQVVGDRMPKGVTPHTEPHGPSPVLPGMSTVKPRERYACKFCGKVFPRSANLTRHLRTHTGEQPYKCKFCERSFSISSNLQRHVRNIHNKEKPYKCRLCDRAFGQQTNLDRHMKKHDSDGPTILDGSPKRYTSRPREEATTTASEEKDSCDLSGSLESRSDMSSATPMEVDGAEAMVQPVAVITA</sequence>
<dbReference type="EMBL" id="QCYY01002011">
    <property type="protein sequence ID" value="ROT73646.1"/>
    <property type="molecule type" value="Genomic_DNA"/>
</dbReference>
<dbReference type="GO" id="GO:0000981">
    <property type="term" value="F:DNA-binding transcription factor activity, RNA polymerase II-specific"/>
    <property type="evidence" value="ECO:0007669"/>
    <property type="project" value="TreeGrafter"/>
</dbReference>
<feature type="compositionally biased region" description="Polar residues" evidence="5">
    <location>
        <begin position="464"/>
        <end position="475"/>
    </location>
</feature>
<evidence type="ECO:0000256" key="2">
    <source>
        <dbReference type="ARBA" id="ARBA00022771"/>
    </source>
</evidence>
<dbReference type="SMART" id="SM00355">
    <property type="entry name" value="ZnF_C2H2"/>
    <property type="match status" value="3"/>
</dbReference>
<dbReference type="PROSITE" id="PS00028">
    <property type="entry name" value="ZINC_FINGER_C2H2_1"/>
    <property type="match status" value="3"/>
</dbReference>
<dbReference type="GO" id="GO:0000978">
    <property type="term" value="F:RNA polymerase II cis-regulatory region sequence-specific DNA binding"/>
    <property type="evidence" value="ECO:0007669"/>
    <property type="project" value="TreeGrafter"/>
</dbReference>
<protein>
    <submittedName>
        <fullName evidence="7">Putative MDS1 and EVI1 complex locus protein EVI1-A</fullName>
    </submittedName>
</protein>
<reference evidence="7 8" key="1">
    <citation type="submission" date="2018-04" db="EMBL/GenBank/DDBJ databases">
        <authorList>
            <person name="Zhang X."/>
            <person name="Yuan J."/>
            <person name="Li F."/>
            <person name="Xiang J."/>
        </authorList>
    </citation>
    <scope>NUCLEOTIDE SEQUENCE [LARGE SCALE GENOMIC DNA]</scope>
    <source>
        <tissue evidence="7">Muscle</tissue>
    </source>
</reference>
<feature type="region of interest" description="Disordered" evidence="5">
    <location>
        <begin position="418"/>
        <end position="481"/>
    </location>
</feature>
<reference evidence="7 8" key="2">
    <citation type="submission" date="2019-01" db="EMBL/GenBank/DDBJ databases">
        <title>The decoding of complex shrimp genome reveals the adaptation for benthos swimmer, frequently molting mechanism and breeding impact on genome.</title>
        <authorList>
            <person name="Sun Y."/>
            <person name="Gao Y."/>
            <person name="Yu Y."/>
        </authorList>
    </citation>
    <scope>NUCLEOTIDE SEQUENCE [LARGE SCALE GENOMIC DNA]</scope>
    <source>
        <tissue evidence="7">Muscle</tissue>
    </source>
</reference>
<keyword evidence="3" id="KW-0862">Zinc</keyword>
<dbReference type="PROSITE" id="PS50157">
    <property type="entry name" value="ZINC_FINGER_C2H2_2"/>
    <property type="match status" value="3"/>
</dbReference>
<evidence type="ECO:0000256" key="5">
    <source>
        <dbReference type="SAM" id="MobiDB-lite"/>
    </source>
</evidence>
<dbReference type="GO" id="GO:0008270">
    <property type="term" value="F:zinc ion binding"/>
    <property type="evidence" value="ECO:0007669"/>
    <property type="project" value="UniProtKB-KW"/>
</dbReference>
<evidence type="ECO:0000313" key="8">
    <source>
        <dbReference type="Proteomes" id="UP000283509"/>
    </source>
</evidence>
<dbReference type="InterPro" id="IPR036236">
    <property type="entry name" value="Znf_C2H2_sf"/>
</dbReference>
<feature type="region of interest" description="Disordered" evidence="5">
    <location>
        <begin position="161"/>
        <end position="205"/>
    </location>
</feature>
<dbReference type="OrthoDB" id="9368434at2759"/>
<feature type="compositionally biased region" description="Basic and acidic residues" evidence="5">
    <location>
        <begin position="443"/>
        <end position="459"/>
    </location>
</feature>
<dbReference type="Gene3D" id="3.30.160.60">
    <property type="entry name" value="Classic Zinc Finger"/>
    <property type="match status" value="3"/>
</dbReference>
<dbReference type="AlphaFoldDB" id="A0A3R7N020"/>
<organism evidence="7 8">
    <name type="scientific">Penaeus vannamei</name>
    <name type="common">Whiteleg shrimp</name>
    <name type="synonym">Litopenaeus vannamei</name>
    <dbReference type="NCBI Taxonomy" id="6689"/>
    <lineage>
        <taxon>Eukaryota</taxon>
        <taxon>Metazoa</taxon>
        <taxon>Ecdysozoa</taxon>
        <taxon>Arthropoda</taxon>
        <taxon>Crustacea</taxon>
        <taxon>Multicrustacea</taxon>
        <taxon>Malacostraca</taxon>
        <taxon>Eumalacostraca</taxon>
        <taxon>Eucarida</taxon>
        <taxon>Decapoda</taxon>
        <taxon>Dendrobranchiata</taxon>
        <taxon>Penaeoidea</taxon>
        <taxon>Penaeidae</taxon>
        <taxon>Penaeus</taxon>
    </lineage>
</organism>
<comment type="caution">
    <text evidence="7">The sequence shown here is derived from an EMBL/GenBank/DDBJ whole genome shotgun (WGS) entry which is preliminary data.</text>
</comment>
<feature type="domain" description="C2H2-type" evidence="6">
    <location>
        <begin position="374"/>
        <end position="402"/>
    </location>
</feature>
<dbReference type="FunFam" id="3.30.160.60:FF:000929">
    <property type="entry name" value="Uncharacterized protein, isoform B"/>
    <property type="match status" value="1"/>
</dbReference>
<evidence type="ECO:0000256" key="1">
    <source>
        <dbReference type="ARBA" id="ARBA00022723"/>
    </source>
</evidence>
<keyword evidence="1" id="KW-0479">Metal-binding</keyword>
<feature type="domain" description="C2H2-type" evidence="6">
    <location>
        <begin position="403"/>
        <end position="430"/>
    </location>
</feature>
<evidence type="ECO:0000259" key="6">
    <source>
        <dbReference type="PROSITE" id="PS50157"/>
    </source>
</evidence>
<keyword evidence="2 4" id="KW-0863">Zinc-finger</keyword>
<evidence type="ECO:0000256" key="3">
    <source>
        <dbReference type="ARBA" id="ARBA00022833"/>
    </source>
</evidence>
<feature type="compositionally biased region" description="Low complexity" evidence="5">
    <location>
        <begin position="55"/>
        <end position="66"/>
    </location>
</feature>